<dbReference type="SUPFAM" id="SSF52402">
    <property type="entry name" value="Adenine nucleotide alpha hydrolases-like"/>
    <property type="match status" value="1"/>
</dbReference>
<sequence>MESVVKRVIVGAGGRPEQLAALRRAAGEARRHRAELHVVAAYGAGETCRSGPHSIGTLDLLVAQRAAATAVLREACAKALGSVRDDLSAVLVAVRGHPAHVLLQHADDQGDLLVVGIRPAGPVRGAFSRRVARVCLRHARCPVLVVPHHGGLTGCQ</sequence>
<dbReference type="Proteomes" id="UP001596083">
    <property type="component" value="Unassembled WGS sequence"/>
</dbReference>
<evidence type="ECO:0000259" key="1">
    <source>
        <dbReference type="Pfam" id="PF00582"/>
    </source>
</evidence>
<dbReference type="InterPro" id="IPR006016">
    <property type="entry name" value="UspA"/>
</dbReference>
<dbReference type="InterPro" id="IPR014729">
    <property type="entry name" value="Rossmann-like_a/b/a_fold"/>
</dbReference>
<comment type="caution">
    <text evidence="2">The sequence shown here is derived from an EMBL/GenBank/DDBJ whole genome shotgun (WGS) entry which is preliminary data.</text>
</comment>
<dbReference type="Gene3D" id="3.40.50.620">
    <property type="entry name" value="HUPs"/>
    <property type="match status" value="1"/>
</dbReference>
<feature type="domain" description="UspA" evidence="1">
    <location>
        <begin position="6"/>
        <end position="147"/>
    </location>
</feature>
<dbReference type="RefSeq" id="WP_390321132.1">
    <property type="nucleotide sequence ID" value="NZ_JBHSPB010000032.1"/>
</dbReference>
<keyword evidence="3" id="KW-1185">Reference proteome</keyword>
<protein>
    <submittedName>
        <fullName evidence="2">Universal stress protein</fullName>
    </submittedName>
</protein>
<organism evidence="2 3">
    <name type="scientific">Streptomyces gamaensis</name>
    <dbReference type="NCBI Taxonomy" id="1763542"/>
    <lineage>
        <taxon>Bacteria</taxon>
        <taxon>Bacillati</taxon>
        <taxon>Actinomycetota</taxon>
        <taxon>Actinomycetes</taxon>
        <taxon>Kitasatosporales</taxon>
        <taxon>Streptomycetaceae</taxon>
        <taxon>Streptomyces</taxon>
    </lineage>
</organism>
<evidence type="ECO:0000313" key="2">
    <source>
        <dbReference type="EMBL" id="MFC5724666.1"/>
    </source>
</evidence>
<accession>A0ABW0ZBF1</accession>
<proteinExistence type="predicted"/>
<gene>
    <name evidence="2" type="ORF">ACFP1Z_31390</name>
</gene>
<dbReference type="EMBL" id="JBHSPB010000032">
    <property type="protein sequence ID" value="MFC5724666.1"/>
    <property type="molecule type" value="Genomic_DNA"/>
</dbReference>
<evidence type="ECO:0000313" key="3">
    <source>
        <dbReference type="Proteomes" id="UP001596083"/>
    </source>
</evidence>
<dbReference type="Pfam" id="PF00582">
    <property type="entry name" value="Usp"/>
    <property type="match status" value="1"/>
</dbReference>
<name>A0ABW0ZBF1_9ACTN</name>
<reference evidence="3" key="1">
    <citation type="journal article" date="2019" name="Int. J. Syst. Evol. Microbiol.">
        <title>The Global Catalogue of Microorganisms (GCM) 10K type strain sequencing project: providing services to taxonomists for standard genome sequencing and annotation.</title>
        <authorList>
            <consortium name="The Broad Institute Genomics Platform"/>
            <consortium name="The Broad Institute Genome Sequencing Center for Infectious Disease"/>
            <person name="Wu L."/>
            <person name="Ma J."/>
        </authorList>
    </citation>
    <scope>NUCLEOTIDE SEQUENCE [LARGE SCALE GENOMIC DNA]</scope>
    <source>
        <strain evidence="3">CGMCC 4.7304</strain>
    </source>
</reference>
<dbReference type="CDD" id="cd00293">
    <property type="entry name" value="USP-like"/>
    <property type="match status" value="1"/>
</dbReference>